<dbReference type="Pfam" id="PF13445">
    <property type="entry name" value="zf-RING_UBOX"/>
    <property type="match status" value="1"/>
</dbReference>
<dbReference type="InterPro" id="IPR013783">
    <property type="entry name" value="Ig-like_fold"/>
</dbReference>
<dbReference type="PROSITE" id="PS50194">
    <property type="entry name" value="FILAMIN_REPEAT"/>
    <property type="match status" value="1"/>
</dbReference>
<dbReference type="Pfam" id="PF00643">
    <property type="entry name" value="zf-B_box"/>
    <property type="match status" value="1"/>
</dbReference>
<dbReference type="InterPro" id="IPR017907">
    <property type="entry name" value="Znf_RING_CS"/>
</dbReference>
<feature type="domain" description="B box-type" evidence="9">
    <location>
        <begin position="137"/>
        <end position="174"/>
    </location>
</feature>
<evidence type="ECO:0000256" key="2">
    <source>
        <dbReference type="ARBA" id="ARBA00022737"/>
    </source>
</evidence>
<dbReference type="Gene3D" id="4.10.830.40">
    <property type="match status" value="1"/>
</dbReference>
<keyword evidence="11" id="KW-1185">Reference proteome</keyword>
<dbReference type="AlphaFoldDB" id="A0AAD9Q8S8"/>
<accession>A0AAD9Q8S8</accession>
<dbReference type="PROSITE" id="PS50089">
    <property type="entry name" value="ZF_RING_2"/>
    <property type="match status" value="1"/>
</dbReference>
<dbReference type="GO" id="GO:0008270">
    <property type="term" value="F:zinc ion binding"/>
    <property type="evidence" value="ECO:0007669"/>
    <property type="project" value="UniProtKB-KW"/>
</dbReference>
<feature type="domain" description="RING-type" evidence="8">
    <location>
        <begin position="12"/>
        <end position="87"/>
    </location>
</feature>
<dbReference type="InterPro" id="IPR013083">
    <property type="entry name" value="Znf_RING/FYVE/PHD"/>
</dbReference>
<evidence type="ECO:0000259" key="9">
    <source>
        <dbReference type="PROSITE" id="PS50119"/>
    </source>
</evidence>
<dbReference type="Gene3D" id="3.30.160.60">
    <property type="entry name" value="Classic Zinc Finger"/>
    <property type="match status" value="1"/>
</dbReference>
<feature type="domain" description="B box-type" evidence="9">
    <location>
        <begin position="78"/>
        <end position="125"/>
    </location>
</feature>
<dbReference type="SUPFAM" id="SSF57845">
    <property type="entry name" value="B-box zinc-binding domain"/>
    <property type="match status" value="1"/>
</dbReference>
<dbReference type="InterPro" id="IPR000315">
    <property type="entry name" value="Znf_B-box"/>
</dbReference>
<dbReference type="PANTHER" id="PTHR25462:SF296">
    <property type="entry name" value="MEIOTIC P26, ISOFORM F"/>
    <property type="match status" value="1"/>
</dbReference>
<evidence type="ECO:0000256" key="6">
    <source>
        <dbReference type="PROSITE-ProRule" id="PRU00024"/>
    </source>
</evidence>
<dbReference type="PROSITE" id="PS00518">
    <property type="entry name" value="ZF_RING_1"/>
    <property type="match status" value="1"/>
</dbReference>
<organism evidence="10 11">
    <name type="scientific">Acropora cervicornis</name>
    <name type="common">Staghorn coral</name>
    <dbReference type="NCBI Taxonomy" id="6130"/>
    <lineage>
        <taxon>Eukaryota</taxon>
        <taxon>Metazoa</taxon>
        <taxon>Cnidaria</taxon>
        <taxon>Anthozoa</taxon>
        <taxon>Hexacorallia</taxon>
        <taxon>Scleractinia</taxon>
        <taxon>Astrocoeniina</taxon>
        <taxon>Acroporidae</taxon>
        <taxon>Acropora</taxon>
    </lineage>
</organism>
<evidence type="ECO:0000256" key="3">
    <source>
        <dbReference type="ARBA" id="ARBA00022771"/>
    </source>
</evidence>
<dbReference type="EMBL" id="JARQWQ010000053">
    <property type="protein sequence ID" value="KAK2556800.1"/>
    <property type="molecule type" value="Genomic_DNA"/>
</dbReference>
<dbReference type="SMART" id="SM00336">
    <property type="entry name" value="BBOX"/>
    <property type="match status" value="2"/>
</dbReference>
<dbReference type="SUPFAM" id="SSF81296">
    <property type="entry name" value="E set domains"/>
    <property type="match status" value="1"/>
</dbReference>
<dbReference type="InterPro" id="IPR001841">
    <property type="entry name" value="Znf_RING"/>
</dbReference>
<evidence type="ECO:0000313" key="10">
    <source>
        <dbReference type="EMBL" id="KAK2556800.1"/>
    </source>
</evidence>
<reference evidence="10" key="1">
    <citation type="journal article" date="2023" name="G3 (Bethesda)">
        <title>Whole genome assembly and annotation of the endangered Caribbean coral Acropora cervicornis.</title>
        <authorList>
            <person name="Selwyn J.D."/>
            <person name="Vollmer S.V."/>
        </authorList>
    </citation>
    <scope>NUCLEOTIDE SEQUENCE</scope>
    <source>
        <strain evidence="10">K2</strain>
    </source>
</reference>
<evidence type="ECO:0000259" key="8">
    <source>
        <dbReference type="PROSITE" id="PS50089"/>
    </source>
</evidence>
<dbReference type="InterPro" id="IPR014756">
    <property type="entry name" value="Ig_E-set"/>
</dbReference>
<dbReference type="InterPro" id="IPR043136">
    <property type="entry name" value="B30.2/SPRY_sf"/>
</dbReference>
<evidence type="ECO:0000256" key="5">
    <source>
        <dbReference type="ARBA" id="ARBA00022833"/>
    </source>
</evidence>
<evidence type="ECO:0000256" key="4">
    <source>
        <dbReference type="ARBA" id="ARBA00022786"/>
    </source>
</evidence>
<dbReference type="InterPro" id="IPR027370">
    <property type="entry name" value="Znf-RING_euk"/>
</dbReference>
<feature type="repeat" description="Filamin" evidence="7">
    <location>
        <begin position="392"/>
        <end position="428"/>
    </location>
</feature>
<keyword evidence="3 6" id="KW-0863">Zinc-finger</keyword>
<sequence>MACAIPDKHLECAVCMEHFKEPKVLPCLHTFCNDCLKGLIKKQGSDHIADGNVNKLQPNFWINNFMTLMSIKNSDSSSKSIICELCNSGDTALSRCTHCRVFMCKFCETAHRRMNTFKGHEILTLAEVQKLGSKALVKPAFCKKHAGETLKLFCETCQQTICRDCTIVDYRDHKYNFVAGVAERERKSIQAILQYTKAKDNAVEKGLKTVETMESRVEAKISEVSKEVDVFCDEQVKALGYLRRDLQNELKSQGKVKLTELRSQREMLTFSLAQLRSSVEFAERALAEGDDTELLTMKHELTERLSQLNALQYQCRPCKSDYLALQVNKTIQDIGEMATILNQPVYPTQCALSMVGGEEGVILPMKNKTFAAVFVPLFLTRKRFMLPVNTLEDGSYSFSYKPDTSGVCTLSLTVEGESVCSSPLTWTVKPKVTRADQMSLLTSSTNQDEGNRDLHCWKQKLKRYDYTKTLEVGVRCVTPADGLNYFCEVETRRCSWWYLATRRRQLTRFMRSDHPTQPASITSISVGDIFTCYLNCDTKKLIIYNQRSKQSEIFTNVEGRRIVPVHPDLHYQLEGISNKDDIVNSQAIAMPHPGNTYEPYLRGVYVATLKMKMN</sequence>
<dbReference type="Gene3D" id="2.60.40.10">
    <property type="entry name" value="Immunoglobulins"/>
    <property type="match status" value="1"/>
</dbReference>
<dbReference type="PROSITE" id="PS50119">
    <property type="entry name" value="ZF_BBOX"/>
    <property type="match status" value="2"/>
</dbReference>
<dbReference type="SMART" id="SM00184">
    <property type="entry name" value="RING"/>
    <property type="match status" value="1"/>
</dbReference>
<dbReference type="SUPFAM" id="SSF57850">
    <property type="entry name" value="RING/U-box"/>
    <property type="match status" value="1"/>
</dbReference>
<dbReference type="PANTHER" id="PTHR25462">
    <property type="entry name" value="BONUS, ISOFORM C-RELATED"/>
    <property type="match status" value="1"/>
</dbReference>
<keyword evidence="5" id="KW-0862">Zinc</keyword>
<dbReference type="SMART" id="SM00502">
    <property type="entry name" value="BBC"/>
    <property type="match status" value="1"/>
</dbReference>
<dbReference type="Gene3D" id="3.30.40.10">
    <property type="entry name" value="Zinc/RING finger domain, C3HC4 (zinc finger)"/>
    <property type="match status" value="1"/>
</dbReference>
<evidence type="ECO:0000256" key="7">
    <source>
        <dbReference type="PROSITE-ProRule" id="PRU00087"/>
    </source>
</evidence>
<proteinExistence type="predicted"/>
<name>A0AAD9Q8S8_ACRCE</name>
<dbReference type="InterPro" id="IPR017868">
    <property type="entry name" value="Filamin/ABP280_repeat-like"/>
</dbReference>
<keyword evidence="2" id="KW-0677">Repeat</keyword>
<keyword evidence="4" id="KW-0833">Ubl conjugation pathway</keyword>
<comment type="caution">
    <text evidence="10">The sequence shown here is derived from an EMBL/GenBank/DDBJ whole genome shotgun (WGS) entry which is preliminary data.</text>
</comment>
<dbReference type="Gene3D" id="2.60.120.920">
    <property type="match status" value="1"/>
</dbReference>
<reference evidence="10" key="2">
    <citation type="journal article" date="2023" name="Science">
        <title>Genomic signatures of disease resistance in endangered staghorn corals.</title>
        <authorList>
            <person name="Vollmer S.V."/>
            <person name="Selwyn J.D."/>
            <person name="Despard B.A."/>
            <person name="Roesel C.L."/>
        </authorList>
    </citation>
    <scope>NUCLEOTIDE SEQUENCE</scope>
    <source>
        <strain evidence="10">K2</strain>
    </source>
</reference>
<dbReference type="InterPro" id="IPR003649">
    <property type="entry name" value="Bbox_C"/>
</dbReference>
<dbReference type="Proteomes" id="UP001249851">
    <property type="component" value="Unassembled WGS sequence"/>
</dbReference>
<evidence type="ECO:0000313" key="11">
    <source>
        <dbReference type="Proteomes" id="UP001249851"/>
    </source>
</evidence>
<evidence type="ECO:0000256" key="1">
    <source>
        <dbReference type="ARBA" id="ARBA00022723"/>
    </source>
</evidence>
<dbReference type="InterPro" id="IPR047153">
    <property type="entry name" value="TRIM45/56/19-like"/>
</dbReference>
<protein>
    <submittedName>
        <fullName evidence="10">Tripartite motif-containing protein 45</fullName>
    </submittedName>
</protein>
<keyword evidence="1" id="KW-0479">Metal-binding</keyword>
<gene>
    <name evidence="10" type="ORF">P5673_021005</name>
</gene>